<dbReference type="AlphaFoldDB" id="A0A8I6X795"/>
<evidence type="ECO:0000313" key="4">
    <source>
        <dbReference type="EnsemblPlants" id="HORVU.MOREX.r3.3HG0262570.1"/>
    </source>
</evidence>
<keyword evidence="5" id="KW-1185">Reference proteome</keyword>
<dbReference type="SUPFAM" id="SSF47954">
    <property type="entry name" value="Cyclin-like"/>
    <property type="match status" value="1"/>
</dbReference>
<reference evidence="4" key="2">
    <citation type="submission" date="2020-10" db="EMBL/GenBank/DDBJ databases">
        <authorList>
            <person name="Scholz U."/>
            <person name="Mascher M."/>
            <person name="Fiebig A."/>
        </authorList>
    </citation>
    <scope>NUCLEOTIDE SEQUENCE [LARGE SCALE GENOMIC DNA]</scope>
    <source>
        <strain evidence="4">cv. Morex</strain>
    </source>
</reference>
<dbReference type="GO" id="GO:0051301">
    <property type="term" value="P:cell division"/>
    <property type="evidence" value="ECO:0007669"/>
    <property type="project" value="UniProtKB-KW"/>
</dbReference>
<evidence type="ECO:0000256" key="1">
    <source>
        <dbReference type="ARBA" id="ARBA00022618"/>
    </source>
</evidence>
<dbReference type="SMR" id="A0A8I6X795"/>
<dbReference type="InterPro" id="IPR039361">
    <property type="entry name" value="Cyclin"/>
</dbReference>
<proteinExistence type="predicted"/>
<protein>
    <recommendedName>
        <fullName evidence="3">Cyclin N-terminal domain-containing protein</fullName>
    </recommendedName>
</protein>
<reference evidence="5" key="1">
    <citation type="journal article" date="2012" name="Nature">
        <title>A physical, genetic and functional sequence assembly of the barley genome.</title>
        <authorList>
            <consortium name="The International Barley Genome Sequencing Consortium"/>
            <person name="Mayer K.F."/>
            <person name="Waugh R."/>
            <person name="Brown J.W."/>
            <person name="Schulman A."/>
            <person name="Langridge P."/>
            <person name="Platzer M."/>
            <person name="Fincher G.B."/>
            <person name="Muehlbauer G.J."/>
            <person name="Sato K."/>
            <person name="Close T.J."/>
            <person name="Wise R.P."/>
            <person name="Stein N."/>
        </authorList>
    </citation>
    <scope>NUCLEOTIDE SEQUENCE [LARGE SCALE GENOMIC DNA]</scope>
    <source>
        <strain evidence="5">cv. Morex</strain>
    </source>
</reference>
<dbReference type="InterPro" id="IPR036915">
    <property type="entry name" value="Cyclin-like_sf"/>
</dbReference>
<evidence type="ECO:0000256" key="2">
    <source>
        <dbReference type="ARBA" id="ARBA00023306"/>
    </source>
</evidence>
<keyword evidence="1" id="KW-0132">Cell division</keyword>
<accession>A0A8I6X795</accession>
<dbReference type="Gene3D" id="1.10.472.10">
    <property type="entry name" value="Cyclin-like"/>
    <property type="match status" value="1"/>
</dbReference>
<sequence>MLIACKYEEIWSPEVGDFISIADNSYSRQQILSMEKNILNSMAWNLTVPTPYVPGAVRQGRPGRQGASKHDILFRRDGAHGIRAGHRVPLAAGSVCRVCCSVHAEKKPYLDRNP</sequence>
<evidence type="ECO:0000313" key="5">
    <source>
        <dbReference type="Proteomes" id="UP000011116"/>
    </source>
</evidence>
<dbReference type="Gramene" id="HORVU.MOREX.r3.3HG0262570.1">
    <property type="protein sequence ID" value="HORVU.MOREX.r3.3HG0262570.1"/>
    <property type="gene ID" value="HORVU.MOREX.r3.3HG0262570"/>
</dbReference>
<dbReference type="Proteomes" id="UP000011116">
    <property type="component" value="Chromosome 3H"/>
</dbReference>
<feature type="domain" description="Cyclin N-terminal" evidence="3">
    <location>
        <begin position="1"/>
        <end position="47"/>
    </location>
</feature>
<organism evidence="4 5">
    <name type="scientific">Hordeum vulgare subsp. vulgare</name>
    <name type="common">Domesticated barley</name>
    <dbReference type="NCBI Taxonomy" id="112509"/>
    <lineage>
        <taxon>Eukaryota</taxon>
        <taxon>Viridiplantae</taxon>
        <taxon>Streptophyta</taxon>
        <taxon>Embryophyta</taxon>
        <taxon>Tracheophyta</taxon>
        <taxon>Spermatophyta</taxon>
        <taxon>Magnoliopsida</taxon>
        <taxon>Liliopsida</taxon>
        <taxon>Poales</taxon>
        <taxon>Poaceae</taxon>
        <taxon>BOP clade</taxon>
        <taxon>Pooideae</taxon>
        <taxon>Triticodae</taxon>
        <taxon>Triticeae</taxon>
        <taxon>Hordeinae</taxon>
        <taxon>Hordeum</taxon>
    </lineage>
</organism>
<dbReference type="PANTHER" id="PTHR10177">
    <property type="entry name" value="CYCLINS"/>
    <property type="match status" value="1"/>
</dbReference>
<keyword evidence="2" id="KW-0131">Cell cycle</keyword>
<dbReference type="Pfam" id="PF00134">
    <property type="entry name" value="Cyclin_N"/>
    <property type="match status" value="1"/>
</dbReference>
<dbReference type="InterPro" id="IPR006671">
    <property type="entry name" value="Cyclin_N"/>
</dbReference>
<evidence type="ECO:0000259" key="3">
    <source>
        <dbReference type="Pfam" id="PF00134"/>
    </source>
</evidence>
<dbReference type="Gramene" id="HORVU.MOREX.r2.3HG0217910.1">
    <property type="protein sequence ID" value="HORVU.MOREX.r2.3HG0217910.1"/>
    <property type="gene ID" value="HORVU.MOREX.r2.3HG0217910"/>
</dbReference>
<reference evidence="4" key="3">
    <citation type="submission" date="2022-01" db="UniProtKB">
        <authorList>
            <consortium name="EnsemblPlants"/>
        </authorList>
    </citation>
    <scope>IDENTIFICATION</scope>
    <source>
        <strain evidence="4">subsp. vulgare</strain>
    </source>
</reference>
<dbReference type="EnsemblPlants" id="HORVU.MOREX.r3.3HG0262570.1">
    <property type="protein sequence ID" value="HORVU.MOREX.r3.3HG0262570.1"/>
    <property type="gene ID" value="HORVU.MOREX.r3.3HG0262570"/>
</dbReference>
<name>A0A8I6X795_HORVV</name>